<evidence type="ECO:0000256" key="6">
    <source>
        <dbReference type="ARBA" id="ARBA00023002"/>
    </source>
</evidence>
<keyword evidence="6" id="KW-0560">Oxidoreductase</keyword>
<keyword evidence="5" id="KW-0809">Transit peptide</keyword>
<evidence type="ECO:0000256" key="1">
    <source>
        <dbReference type="ARBA" id="ARBA00005272"/>
    </source>
</evidence>
<keyword evidence="3" id="KW-0285">Flavoprotein</keyword>
<evidence type="ECO:0000313" key="12">
    <source>
        <dbReference type="EMBL" id="NDV30789.1"/>
    </source>
</evidence>
<comment type="catalytic activity">
    <reaction evidence="9">
        <text>a ubiquinone + NADH + H(+) = a ubiquinol + NAD(+)</text>
        <dbReference type="Rhea" id="RHEA:23152"/>
        <dbReference type="Rhea" id="RHEA-COMP:9565"/>
        <dbReference type="Rhea" id="RHEA-COMP:9566"/>
        <dbReference type="ChEBI" id="CHEBI:15378"/>
        <dbReference type="ChEBI" id="CHEBI:16389"/>
        <dbReference type="ChEBI" id="CHEBI:17976"/>
        <dbReference type="ChEBI" id="CHEBI:57540"/>
        <dbReference type="ChEBI" id="CHEBI:57945"/>
    </reaction>
</comment>
<keyword evidence="4" id="KW-0274">FAD</keyword>
<evidence type="ECO:0000256" key="9">
    <source>
        <dbReference type="ARBA" id="ARBA00049010"/>
    </source>
</evidence>
<reference evidence="12" key="1">
    <citation type="journal article" date="2020" name="J. Eukaryot. Microbiol.">
        <title>De novo Sequencing, Assembly and Annotation of the Transcriptome for the Free-Living Testate Amoeba Arcella intermedia.</title>
        <authorList>
            <person name="Ribeiro G.M."/>
            <person name="Porfirio-Sousa A.L."/>
            <person name="Maurer-Alcala X.X."/>
            <person name="Katz L.A."/>
            <person name="Lahr D.J.G."/>
        </authorList>
    </citation>
    <scope>NUCLEOTIDE SEQUENCE</scope>
</reference>
<dbReference type="InterPro" id="IPR018247">
    <property type="entry name" value="EF_Hand_1_Ca_BS"/>
</dbReference>
<dbReference type="PANTHER" id="PTHR43706:SF47">
    <property type="entry name" value="EXTERNAL NADH-UBIQUINONE OXIDOREDUCTASE 1, MITOCHONDRIAL-RELATED"/>
    <property type="match status" value="1"/>
</dbReference>
<evidence type="ECO:0000259" key="11">
    <source>
        <dbReference type="Pfam" id="PF22366"/>
    </source>
</evidence>
<dbReference type="InterPro" id="IPR054585">
    <property type="entry name" value="NDH2-like_C"/>
</dbReference>
<evidence type="ECO:0000256" key="8">
    <source>
        <dbReference type="ARBA" id="ARBA00047599"/>
    </source>
</evidence>
<evidence type="ECO:0000256" key="7">
    <source>
        <dbReference type="ARBA" id="ARBA00023027"/>
    </source>
</evidence>
<dbReference type="Pfam" id="PF07992">
    <property type="entry name" value="Pyr_redox_2"/>
    <property type="match status" value="1"/>
</dbReference>
<sequence>MGSGFSGLSLVNSLDSQIFDVTVVSPRSSFVYTPLLSSVLVGEVDIQSVVEPLEWFRSRTNSSFVYTPLLSSVLVGEVDIQSVVEPLEWFRSRTNSSFNFLEAYAEDVNLDNKKVFCKPVHFGSKFELDYDFLVVAVGGYQNTHNIPGVDKNCYFFNSLNDCRRLRNRVVGAIELCNLPEISEEEKRRNLHFVIVGGGPTARITAEYLKKFVDEQTSTYCPQLKEYAKVTLVDMNDHIHNAFDHAISNYYKKSTRGHYDVIHDKIVSVNPFDITLEGKDGKTMNMDYGTCIWSTGTVAHPLAKQIAAKLPLEQNNKQALVVDKGLRVKGTKDVFALGDCATIHQKDFLHWVKKEWQDDDQEIDFETWKAKSSEVTKKYPAIKEFQSRAEKLFTDFSRDGKVSIKDLKQIVLLLDQQLTSFPSTASTAIQQGQFLAAHLREAVLNLEEFEKSKFRYKHIGGFEYINVGEELVERGSRGKFIFDGPGAWWMWSNVNYSYFMSIKMRIAVATSWLITTFFGRKLTRY</sequence>
<dbReference type="PROSITE" id="PS00018">
    <property type="entry name" value="EF_HAND_1"/>
    <property type="match status" value="1"/>
</dbReference>
<dbReference type="InterPro" id="IPR023753">
    <property type="entry name" value="FAD/NAD-binding_dom"/>
</dbReference>
<evidence type="ECO:0000256" key="4">
    <source>
        <dbReference type="ARBA" id="ARBA00022827"/>
    </source>
</evidence>
<accession>A0A6B2L1H2</accession>
<evidence type="ECO:0000259" key="10">
    <source>
        <dbReference type="Pfam" id="PF07992"/>
    </source>
</evidence>
<feature type="domain" description="FAD/NAD(P)-binding" evidence="10">
    <location>
        <begin position="2"/>
        <end position="344"/>
    </location>
</feature>
<evidence type="ECO:0000256" key="3">
    <source>
        <dbReference type="ARBA" id="ARBA00022630"/>
    </source>
</evidence>
<dbReference type="AlphaFoldDB" id="A0A6B2L1H2"/>
<dbReference type="SUPFAM" id="SSF51905">
    <property type="entry name" value="FAD/NAD(P)-binding domain"/>
    <property type="match status" value="2"/>
</dbReference>
<organism evidence="12">
    <name type="scientific">Arcella intermedia</name>
    <dbReference type="NCBI Taxonomy" id="1963864"/>
    <lineage>
        <taxon>Eukaryota</taxon>
        <taxon>Amoebozoa</taxon>
        <taxon>Tubulinea</taxon>
        <taxon>Elardia</taxon>
        <taxon>Arcellinida</taxon>
        <taxon>Sphaerothecina</taxon>
        <taxon>Arcellidae</taxon>
        <taxon>Arcella</taxon>
    </lineage>
</organism>
<evidence type="ECO:0000256" key="2">
    <source>
        <dbReference type="ARBA" id="ARBA00012637"/>
    </source>
</evidence>
<dbReference type="InterPro" id="IPR045024">
    <property type="entry name" value="NDH-2"/>
</dbReference>
<dbReference type="InterPro" id="IPR036188">
    <property type="entry name" value="FAD/NAD-bd_sf"/>
</dbReference>
<dbReference type="Gene3D" id="3.50.50.100">
    <property type="match status" value="3"/>
</dbReference>
<evidence type="ECO:0000256" key="5">
    <source>
        <dbReference type="ARBA" id="ARBA00022946"/>
    </source>
</evidence>
<comment type="catalytic activity">
    <reaction evidence="8">
        <text>a quinone + NADH + H(+) = a quinol + NAD(+)</text>
        <dbReference type="Rhea" id="RHEA:46160"/>
        <dbReference type="ChEBI" id="CHEBI:15378"/>
        <dbReference type="ChEBI" id="CHEBI:24646"/>
        <dbReference type="ChEBI" id="CHEBI:57540"/>
        <dbReference type="ChEBI" id="CHEBI:57945"/>
        <dbReference type="ChEBI" id="CHEBI:132124"/>
        <dbReference type="EC" id="1.6.5.9"/>
    </reaction>
</comment>
<dbReference type="GO" id="GO:0005739">
    <property type="term" value="C:mitochondrion"/>
    <property type="evidence" value="ECO:0007669"/>
    <property type="project" value="UniProtKB-ARBA"/>
</dbReference>
<protein>
    <recommendedName>
        <fullName evidence="2">NADH:ubiquinone reductase (non-electrogenic)</fullName>
        <ecNumber evidence="2">1.6.5.9</ecNumber>
    </recommendedName>
</protein>
<dbReference type="EC" id="1.6.5.9" evidence="2"/>
<name>A0A6B2L1H2_9EUKA</name>
<dbReference type="EMBL" id="GIBP01001820">
    <property type="protein sequence ID" value="NDV30789.1"/>
    <property type="molecule type" value="Transcribed_RNA"/>
</dbReference>
<proteinExistence type="inferred from homology"/>
<dbReference type="PANTHER" id="PTHR43706">
    <property type="entry name" value="NADH DEHYDROGENASE"/>
    <property type="match status" value="1"/>
</dbReference>
<dbReference type="Pfam" id="PF22366">
    <property type="entry name" value="NDH2_C"/>
    <property type="match status" value="1"/>
</dbReference>
<keyword evidence="7" id="KW-0520">NAD</keyword>
<comment type="similarity">
    <text evidence="1">Belongs to the NADH dehydrogenase family.</text>
</comment>
<feature type="domain" description="External alternative NADH-ubiquinone oxidoreductase-like C-terminal" evidence="11">
    <location>
        <begin position="481"/>
        <end position="520"/>
    </location>
</feature>
<dbReference type="GO" id="GO:0050136">
    <property type="term" value="F:NADH dehydrogenase (quinone) (non-electrogenic) activity"/>
    <property type="evidence" value="ECO:0007669"/>
    <property type="project" value="UniProtKB-EC"/>
</dbReference>